<keyword evidence="12" id="KW-1185">Reference proteome</keyword>
<dbReference type="EMBL" id="MCHY01000009">
    <property type="protein sequence ID" value="RKD23187.1"/>
    <property type="molecule type" value="Genomic_DNA"/>
</dbReference>
<dbReference type="InterPro" id="IPR003593">
    <property type="entry name" value="AAA+_ATPase"/>
</dbReference>
<dbReference type="FunFam" id="3.40.50.300:FF:000604">
    <property type="entry name" value="ABC transporter B family member 28"/>
    <property type="match status" value="1"/>
</dbReference>
<evidence type="ECO:0000256" key="4">
    <source>
        <dbReference type="ARBA" id="ARBA00022741"/>
    </source>
</evidence>
<evidence type="ECO:0000259" key="10">
    <source>
        <dbReference type="PROSITE" id="PS50929"/>
    </source>
</evidence>
<dbReference type="OrthoDB" id="9770415at2"/>
<comment type="subcellular location">
    <subcellularLocation>
        <location evidence="1">Cell membrane</location>
        <topology evidence="1">Multi-pass membrane protein</topology>
    </subcellularLocation>
</comment>
<dbReference type="GO" id="GO:0015421">
    <property type="term" value="F:ABC-type oligopeptide transporter activity"/>
    <property type="evidence" value="ECO:0007669"/>
    <property type="project" value="TreeGrafter"/>
</dbReference>
<evidence type="ECO:0000259" key="9">
    <source>
        <dbReference type="PROSITE" id="PS50893"/>
    </source>
</evidence>
<dbReference type="GO" id="GO:0005524">
    <property type="term" value="F:ATP binding"/>
    <property type="evidence" value="ECO:0007669"/>
    <property type="project" value="UniProtKB-KW"/>
</dbReference>
<keyword evidence="6 8" id="KW-1133">Transmembrane helix</keyword>
<dbReference type="Pfam" id="PF00664">
    <property type="entry name" value="ABC_membrane"/>
    <property type="match status" value="1"/>
</dbReference>
<organism evidence="11 12">
    <name type="scientific">Ammoniphilus oxalaticus</name>
    <dbReference type="NCBI Taxonomy" id="66863"/>
    <lineage>
        <taxon>Bacteria</taxon>
        <taxon>Bacillati</taxon>
        <taxon>Bacillota</taxon>
        <taxon>Bacilli</taxon>
        <taxon>Bacillales</taxon>
        <taxon>Paenibacillaceae</taxon>
        <taxon>Aneurinibacillus group</taxon>
        <taxon>Ammoniphilus</taxon>
    </lineage>
</organism>
<dbReference type="InterPro" id="IPR036640">
    <property type="entry name" value="ABC1_TM_sf"/>
</dbReference>
<evidence type="ECO:0000256" key="3">
    <source>
        <dbReference type="ARBA" id="ARBA00022692"/>
    </source>
</evidence>
<accession>A0A419SHC9</accession>
<feature type="transmembrane region" description="Helical" evidence="8">
    <location>
        <begin position="168"/>
        <end position="191"/>
    </location>
</feature>
<evidence type="ECO:0000256" key="6">
    <source>
        <dbReference type="ARBA" id="ARBA00022989"/>
    </source>
</evidence>
<evidence type="ECO:0000313" key="11">
    <source>
        <dbReference type="EMBL" id="RKD23187.1"/>
    </source>
</evidence>
<keyword evidence="7 8" id="KW-0472">Membrane</keyword>
<dbReference type="InterPro" id="IPR027417">
    <property type="entry name" value="P-loop_NTPase"/>
</dbReference>
<dbReference type="GO" id="GO:0016887">
    <property type="term" value="F:ATP hydrolysis activity"/>
    <property type="evidence" value="ECO:0007669"/>
    <property type="project" value="InterPro"/>
</dbReference>
<dbReference type="AlphaFoldDB" id="A0A419SHC9"/>
<feature type="domain" description="ABC transporter" evidence="9">
    <location>
        <begin position="356"/>
        <end position="592"/>
    </location>
</feature>
<evidence type="ECO:0000313" key="12">
    <source>
        <dbReference type="Proteomes" id="UP000284219"/>
    </source>
</evidence>
<protein>
    <submittedName>
        <fullName evidence="11">Multidrug ABC transporter</fullName>
    </submittedName>
</protein>
<feature type="domain" description="ABC transmembrane type-1" evidence="10">
    <location>
        <begin position="23"/>
        <end position="317"/>
    </location>
</feature>
<dbReference type="SMART" id="SM00382">
    <property type="entry name" value="AAA"/>
    <property type="match status" value="1"/>
</dbReference>
<dbReference type="PANTHER" id="PTHR43394">
    <property type="entry name" value="ATP-DEPENDENT PERMEASE MDL1, MITOCHONDRIAL"/>
    <property type="match status" value="1"/>
</dbReference>
<feature type="transmembrane region" description="Helical" evidence="8">
    <location>
        <begin position="12"/>
        <end position="41"/>
    </location>
</feature>
<proteinExistence type="predicted"/>
<keyword evidence="2" id="KW-0813">Transport</keyword>
<dbReference type="Pfam" id="PF00005">
    <property type="entry name" value="ABC_tran"/>
    <property type="match status" value="1"/>
</dbReference>
<dbReference type="GO" id="GO:0005737">
    <property type="term" value="C:cytoplasm"/>
    <property type="evidence" value="ECO:0007669"/>
    <property type="project" value="UniProtKB-ARBA"/>
</dbReference>
<keyword evidence="4" id="KW-0547">Nucleotide-binding</keyword>
<dbReference type="PROSITE" id="PS50929">
    <property type="entry name" value="ABC_TM1F"/>
    <property type="match status" value="1"/>
</dbReference>
<feature type="transmembrane region" description="Helical" evidence="8">
    <location>
        <begin position="72"/>
        <end position="92"/>
    </location>
</feature>
<feature type="transmembrane region" description="Helical" evidence="8">
    <location>
        <begin position="138"/>
        <end position="162"/>
    </location>
</feature>
<keyword evidence="3 8" id="KW-0812">Transmembrane</keyword>
<dbReference type="PROSITE" id="PS00211">
    <property type="entry name" value="ABC_TRANSPORTER_1"/>
    <property type="match status" value="1"/>
</dbReference>
<dbReference type="PANTHER" id="PTHR43394:SF1">
    <property type="entry name" value="ATP-BINDING CASSETTE SUB-FAMILY B MEMBER 10, MITOCHONDRIAL"/>
    <property type="match status" value="1"/>
</dbReference>
<dbReference type="Gene3D" id="3.40.50.300">
    <property type="entry name" value="P-loop containing nucleotide triphosphate hydrolases"/>
    <property type="match status" value="1"/>
</dbReference>
<keyword evidence="5" id="KW-0067">ATP-binding</keyword>
<evidence type="ECO:0000256" key="2">
    <source>
        <dbReference type="ARBA" id="ARBA00022448"/>
    </source>
</evidence>
<dbReference type="SUPFAM" id="SSF90123">
    <property type="entry name" value="ABC transporter transmembrane region"/>
    <property type="match status" value="1"/>
</dbReference>
<evidence type="ECO:0000256" key="1">
    <source>
        <dbReference type="ARBA" id="ARBA00004651"/>
    </source>
</evidence>
<dbReference type="SUPFAM" id="SSF52540">
    <property type="entry name" value="P-loop containing nucleoside triphosphate hydrolases"/>
    <property type="match status" value="1"/>
</dbReference>
<dbReference type="InterPro" id="IPR017871">
    <property type="entry name" value="ABC_transporter-like_CS"/>
</dbReference>
<dbReference type="GO" id="GO:0005886">
    <property type="term" value="C:plasma membrane"/>
    <property type="evidence" value="ECO:0007669"/>
    <property type="project" value="UniProtKB-SubCell"/>
</dbReference>
<reference evidence="11 12" key="1">
    <citation type="submission" date="2016-08" db="EMBL/GenBank/DDBJ databases">
        <title>Novel Firmicute Genomes.</title>
        <authorList>
            <person name="Poppleton D.I."/>
            <person name="Gribaldo S."/>
        </authorList>
    </citation>
    <scope>NUCLEOTIDE SEQUENCE [LARGE SCALE GENOMIC DNA]</scope>
    <source>
        <strain evidence="11 12">RAOx-1</strain>
    </source>
</reference>
<feature type="transmembrane region" description="Helical" evidence="8">
    <location>
        <begin position="264"/>
        <end position="284"/>
    </location>
</feature>
<name>A0A419SHC9_9BACL</name>
<evidence type="ECO:0000256" key="5">
    <source>
        <dbReference type="ARBA" id="ARBA00022840"/>
    </source>
</evidence>
<evidence type="ECO:0000256" key="8">
    <source>
        <dbReference type="SAM" id="Phobius"/>
    </source>
</evidence>
<dbReference type="InterPro" id="IPR011527">
    <property type="entry name" value="ABC1_TM_dom"/>
</dbReference>
<dbReference type="Gene3D" id="1.20.1560.10">
    <property type="entry name" value="ABC transporter type 1, transmembrane domain"/>
    <property type="match status" value="1"/>
</dbReference>
<comment type="caution">
    <text evidence="11">The sequence shown here is derived from an EMBL/GenBank/DDBJ whole genome shotgun (WGS) entry which is preliminary data.</text>
</comment>
<gene>
    <name evidence="11" type="ORF">BEP19_13300</name>
</gene>
<evidence type="ECO:0000256" key="7">
    <source>
        <dbReference type="ARBA" id="ARBA00023136"/>
    </source>
</evidence>
<dbReference type="InterPro" id="IPR039421">
    <property type="entry name" value="Type_1_exporter"/>
</dbReference>
<dbReference type="Proteomes" id="UP000284219">
    <property type="component" value="Unassembled WGS sequence"/>
</dbReference>
<dbReference type="PROSITE" id="PS50893">
    <property type="entry name" value="ABC_TRANSPORTER_2"/>
    <property type="match status" value="1"/>
</dbReference>
<dbReference type="InterPro" id="IPR003439">
    <property type="entry name" value="ABC_transporter-like_ATP-bd"/>
</dbReference>
<sequence length="599" mass="67343">MKHVLYFTRSIFSFGGIILYINLLGMVLISLLEGIGLLVLLPLLQAIGVLDSQSHVSFLAPLYQYTESYPQLMSLPAILAYYVLLVVGQALLQRRQSLLNARIQQSYAKELRIKTYRALLQAKYSLFLRKRKSDISNFLTLEISRVTAGVSLLLQFFTSIIFSGIQILIAFWLSFQLTSLILVSGLVLLLVSRRFLNRSKAIGTEISQISEGYMAAITDHFNGIRDIKGNNLEENHISWFSALCAKMEHNHFSFVKVRSASQSVFKISAAVLIAGFIYASVHVFKIHPGELILIILIFSRLWPQFTSFQSNLEQLYSLTPAFQRLQELHQECEDNIELSEEQLTNHEQPLSIASGIACRDVYFRYDETKLSYALKDIHIFIPKKQMTAIVGKSGAGKSTLIDLLTGLIEPEKGEVLIDGSPLSNHNLLALRRSVSYVSQDPFLFNTSIRENLLLVTPEASEDEMWEALAFASADDFVRNLPRGLDTMIGDRGIRLSGGERQRLVLARAVLKKPSILVLDEATSSLDTENERRIQEALERIKGKMTVIVIAHRLSTIQNADQVIVLDQGRIVQQGDFRVLAQQKKGVFSHLLGDQLQASL</sequence>
<dbReference type="RefSeq" id="WP_120190678.1">
    <property type="nucleotide sequence ID" value="NZ_MCHY01000009.1"/>
</dbReference>